<keyword evidence="3" id="KW-0732">Signal</keyword>
<feature type="domain" description="Peptidase S33 tripeptidyl aminopeptidase-like C-terminal" evidence="5">
    <location>
        <begin position="427"/>
        <end position="528"/>
    </location>
</feature>
<evidence type="ECO:0000259" key="4">
    <source>
        <dbReference type="Pfam" id="PF00561"/>
    </source>
</evidence>
<dbReference type="GO" id="GO:0016787">
    <property type="term" value="F:hydrolase activity"/>
    <property type="evidence" value="ECO:0007669"/>
    <property type="project" value="UniProtKB-KW"/>
</dbReference>
<dbReference type="PANTHER" id="PTHR43248:SF25">
    <property type="entry name" value="AB HYDROLASE-1 DOMAIN-CONTAINING PROTEIN-RELATED"/>
    <property type="match status" value="1"/>
</dbReference>
<feature type="signal peptide" evidence="3">
    <location>
        <begin position="1"/>
        <end position="22"/>
    </location>
</feature>
<dbReference type="InterPro" id="IPR029058">
    <property type="entry name" value="AB_hydrolase_fold"/>
</dbReference>
<protein>
    <recommendedName>
        <fullName evidence="8">Peptidase S33 tripeptidyl aminopeptidase-like C-terminal domain-containing protein</fullName>
    </recommendedName>
</protein>
<sequence length="557" mass="60378">MQTSTYVVSALFVLGLWQPAFASGSEVCTLDTVLLSEELSWCPCYDQFLCAKLQVPLDYQNTELGRAAVPLVKYAAHANSTFGEYQGMVLLNPGGPGHSGVQMALEYAPMLQAVIGSNFDIVGFDPRGIYHSEPAANCSITNWLAHNSTLSSRYTPRMSDDYYNSWINYGKELGAECAEQSGTELGAGPHMSTATTARDMLSIVDAFAATVEGQAAGRPAGLLNYYGVSYGTFLGETFASMFPNRVGNVVLDGVVSPEGYLSNYTWSSVTHLDGAISAFFIQCYQSGPLGCSFYTGSSAKDIHRRFDQVFSQLDVQIAIANSWSNSSEIDSALLLLKIALLAAANQPLENFALLPDVLVSLENATAAENVGPWIERAEQLYGDPSVRGSNEYQYNTGILCSDMENRWYNKSLEDLRPLLADLNEKSIIGDIWIKEMLGCIGWSTKATETFQGPFGGNTKTPILFVGNTYDPVTSYDNVLSSAPNYNNSQVLIIDGLGHTTIATQNMCAYGKIAMYFQQGLLPEDDNFCPFESATLGLTLNGTLTQTIVQAGLSSLVN</sequence>
<dbReference type="Proteomes" id="UP000028045">
    <property type="component" value="Unassembled WGS sequence"/>
</dbReference>
<proteinExistence type="inferred from homology"/>
<name>A0A084BAI8_STACB</name>
<evidence type="ECO:0000256" key="2">
    <source>
        <dbReference type="ARBA" id="ARBA00022801"/>
    </source>
</evidence>
<dbReference type="PANTHER" id="PTHR43248">
    <property type="entry name" value="2-SUCCINYL-6-HYDROXY-2,4-CYCLOHEXADIENE-1-CARBOXYLATE SYNTHASE"/>
    <property type="match status" value="1"/>
</dbReference>
<evidence type="ECO:0000259" key="5">
    <source>
        <dbReference type="Pfam" id="PF08386"/>
    </source>
</evidence>
<accession>A0A084BAI8</accession>
<keyword evidence="2" id="KW-0378">Hydrolase</keyword>
<keyword evidence="7" id="KW-1185">Reference proteome</keyword>
<dbReference type="AlphaFoldDB" id="A0A084BAI8"/>
<evidence type="ECO:0008006" key="8">
    <source>
        <dbReference type="Google" id="ProtNLM"/>
    </source>
</evidence>
<dbReference type="SUPFAM" id="SSF53474">
    <property type="entry name" value="alpha/beta-Hydrolases"/>
    <property type="match status" value="1"/>
</dbReference>
<organism evidence="6 7">
    <name type="scientific">Stachybotrys chartarum (strain CBS 109288 / IBT 7711)</name>
    <name type="common">Toxic black mold</name>
    <name type="synonym">Stilbospora chartarum</name>
    <dbReference type="NCBI Taxonomy" id="1280523"/>
    <lineage>
        <taxon>Eukaryota</taxon>
        <taxon>Fungi</taxon>
        <taxon>Dikarya</taxon>
        <taxon>Ascomycota</taxon>
        <taxon>Pezizomycotina</taxon>
        <taxon>Sordariomycetes</taxon>
        <taxon>Hypocreomycetidae</taxon>
        <taxon>Hypocreales</taxon>
        <taxon>Stachybotryaceae</taxon>
        <taxon>Stachybotrys</taxon>
    </lineage>
</organism>
<evidence type="ECO:0000256" key="3">
    <source>
        <dbReference type="SAM" id="SignalP"/>
    </source>
</evidence>
<feature type="chain" id="PRO_5001771926" description="Peptidase S33 tripeptidyl aminopeptidase-like C-terminal domain-containing protein" evidence="3">
    <location>
        <begin position="23"/>
        <end position="557"/>
    </location>
</feature>
<dbReference type="OrthoDB" id="425534at2759"/>
<feature type="domain" description="AB hydrolase-1" evidence="4">
    <location>
        <begin position="89"/>
        <end position="254"/>
    </location>
</feature>
<dbReference type="HOGENOM" id="CLU_013364_5_2_1"/>
<evidence type="ECO:0000313" key="7">
    <source>
        <dbReference type="Proteomes" id="UP000028045"/>
    </source>
</evidence>
<dbReference type="InterPro" id="IPR013595">
    <property type="entry name" value="Pept_S33_TAP-like_C"/>
</dbReference>
<dbReference type="InterPro" id="IPR051601">
    <property type="entry name" value="Serine_prot/Carboxylest_S33"/>
</dbReference>
<evidence type="ECO:0000256" key="1">
    <source>
        <dbReference type="ARBA" id="ARBA00010088"/>
    </source>
</evidence>
<dbReference type="Pfam" id="PF00561">
    <property type="entry name" value="Abhydrolase_1"/>
    <property type="match status" value="1"/>
</dbReference>
<dbReference type="EMBL" id="KL647507">
    <property type="protein sequence ID" value="KEY74567.1"/>
    <property type="molecule type" value="Genomic_DNA"/>
</dbReference>
<dbReference type="Pfam" id="PF08386">
    <property type="entry name" value="Abhydrolase_4"/>
    <property type="match status" value="1"/>
</dbReference>
<evidence type="ECO:0000313" key="6">
    <source>
        <dbReference type="EMBL" id="KEY74567.1"/>
    </source>
</evidence>
<gene>
    <name evidence="6" type="ORF">S7711_07169</name>
</gene>
<comment type="similarity">
    <text evidence="1">Belongs to the peptidase S33 family.</text>
</comment>
<dbReference type="Gene3D" id="3.40.50.1820">
    <property type="entry name" value="alpha/beta hydrolase"/>
    <property type="match status" value="1"/>
</dbReference>
<dbReference type="InterPro" id="IPR000073">
    <property type="entry name" value="AB_hydrolase_1"/>
</dbReference>
<reference evidence="6 7" key="1">
    <citation type="journal article" date="2014" name="BMC Genomics">
        <title>Comparative genome sequencing reveals chemotype-specific gene clusters in the toxigenic black mold Stachybotrys.</title>
        <authorList>
            <person name="Semeiks J."/>
            <person name="Borek D."/>
            <person name="Otwinowski Z."/>
            <person name="Grishin N.V."/>
        </authorList>
    </citation>
    <scope>NUCLEOTIDE SEQUENCE [LARGE SCALE GENOMIC DNA]</scope>
    <source>
        <strain evidence="7">CBS 109288 / IBT 7711</strain>
    </source>
</reference>